<dbReference type="Pfam" id="PF02145">
    <property type="entry name" value="Rap_GAP"/>
    <property type="match status" value="1"/>
</dbReference>
<dbReference type="InterPro" id="IPR050989">
    <property type="entry name" value="Rap1_Ran_GAP"/>
</dbReference>
<dbReference type="Proteomes" id="UP001634394">
    <property type="component" value="Unassembled WGS sequence"/>
</dbReference>
<evidence type="ECO:0000256" key="3">
    <source>
        <dbReference type="ARBA" id="ARBA00069072"/>
    </source>
</evidence>
<dbReference type="SMART" id="SM00036">
    <property type="entry name" value="CNH"/>
    <property type="match status" value="1"/>
</dbReference>
<feature type="domain" description="Rap-GAP" evidence="5">
    <location>
        <begin position="234"/>
        <end position="451"/>
    </location>
</feature>
<protein>
    <recommendedName>
        <fullName evidence="3">GTPase-activating Rap/Ran-GAP domain-like protein 3</fullName>
    </recommendedName>
</protein>
<comment type="similarity">
    <text evidence="2">Belongs to the GARNL3 family.</text>
</comment>
<feature type="region of interest" description="Disordered" evidence="4">
    <location>
        <begin position="904"/>
        <end position="973"/>
    </location>
</feature>
<dbReference type="Gene3D" id="3.40.50.11210">
    <property type="entry name" value="Rap/Ran-GAP"/>
    <property type="match status" value="1"/>
</dbReference>
<dbReference type="PANTHER" id="PTHR15711:SF62">
    <property type="entry name" value="GTPASE-ACTIVATING RAP_RAN-GAP DOMAIN-LIKE PROTEIN 3"/>
    <property type="match status" value="1"/>
</dbReference>
<reference evidence="7 8" key="1">
    <citation type="submission" date="2024-11" db="EMBL/GenBank/DDBJ databases">
        <title>Chromosome-level genome assembly of the freshwater bivalve Anodonta woodiana.</title>
        <authorList>
            <person name="Chen X."/>
        </authorList>
    </citation>
    <scope>NUCLEOTIDE SEQUENCE [LARGE SCALE GENOMIC DNA]</scope>
    <source>
        <strain evidence="7">MN2024</strain>
        <tissue evidence="7">Gills</tissue>
    </source>
</reference>
<evidence type="ECO:0000259" key="6">
    <source>
        <dbReference type="PROSITE" id="PS50219"/>
    </source>
</evidence>
<dbReference type="PANTHER" id="PTHR15711">
    <property type="entry name" value="RAP GTPASE-ACTIVATING PROTEIN"/>
    <property type="match status" value="1"/>
</dbReference>
<sequence>MSDSDKGSRNSVDDNFLKAPQENVGFLRRSFSSIRRKRKPGQIQEKSRNNSHTLLRVVNSNPLSSGGNYDSSPASDLAARRGVFSRRHYGSVELLNSAENEGSQLNAGRFRVETGERDKEEVSSPMNSPIHLENPEFQTRWYFKYYLGKLHQNYVGLDSDKEPFILSVINTDANNHNVPQYRAILWTKTGAKRLCLPYNPSKPQTVKGILSHFDIDRADKGPKEIFSPEIQKELLVLEEQEGSVNFKFGVIFAKEGQTSDDEFYSNEHGNEQFESFIKLLGDIVKLKGWEKFKAGLDVKSNTTGDESIYTVYEGHEIMFHISTMLPHSKENKQQVERKRHIGNDIVNIVFVEGDNNKITSFKPSMMKTRFTHIFAVVTYNTETFSYRLNVFSEESVPLFGPPLPSPPEFYNHQEFRDFLLVKLINGEKAAVNNPVFAQKRERTLEMLIKSLYQEYMPENNMLNRRAFSDVIQDVHTSRGKEEARRSEFVRVGQTLKLKTIIKGNAPTSQYTTGLLKREPWEPQLCHTDFQFPISAADSWGDKLLICNEASTVLLEDGLPSRTLFDKTVNVKQINVVETHGILILRTDKGKDGRIYVFKLLDFEGEAHESIVRTKADCKDRRLEKAKGCHMYAISRPGSSHLRMVAAVGKKLLVFHWKHTTEWMAWYPAVDFETTDGFNLTRELEAFETPQLLTLVDCTKGDNQICVGYKNQFDLINEKNGDTLQLFHIDTIKSLNLVSAVDIYEDEEPELLLTYNHVSHFQKLTEETTNDFDIHWNSEPLSIVCAFPYVMAFTQDTIEIRLIINGNLVHTMTMPDTTLVASKCDIYFATVVVATHSPKEKFMFERENTYTPPASPSFRPPPSPTSKTACLKNIYKIPITCLTGQMTLDKNSPSNTRAQQTTLLAPVSGNGDRSPASPSAHKRSPLLRSRCLHSSDKEKERNDSSSSDSGITILRTSEFSPPGSPGQQASTCQPVFAEQEAESVLL</sequence>
<dbReference type="GO" id="GO:0005096">
    <property type="term" value="F:GTPase activator activity"/>
    <property type="evidence" value="ECO:0007669"/>
    <property type="project" value="UniProtKB-KW"/>
</dbReference>
<dbReference type="InterPro" id="IPR035974">
    <property type="entry name" value="Rap/Ran-GAP_sf"/>
</dbReference>
<dbReference type="AlphaFoldDB" id="A0ABD3WAQ0"/>
<feature type="region of interest" description="Disordered" evidence="4">
    <location>
        <begin position="28"/>
        <end position="53"/>
    </location>
</feature>
<comment type="caution">
    <text evidence="7">The sequence shown here is derived from an EMBL/GenBank/DDBJ whole genome shotgun (WGS) entry which is preliminary data.</text>
</comment>
<accession>A0ABD3WAQ0</accession>
<evidence type="ECO:0000256" key="2">
    <source>
        <dbReference type="ARBA" id="ARBA00060925"/>
    </source>
</evidence>
<proteinExistence type="inferred from homology"/>
<name>A0ABD3WAQ0_SINWO</name>
<dbReference type="FunFam" id="3.40.50.11210:FF:000006">
    <property type="entry name" value="GTPase-activating Rap/Ran-GAP domain-like protein 3 isoform X1"/>
    <property type="match status" value="1"/>
</dbReference>
<feature type="compositionally biased region" description="Basic and acidic residues" evidence="4">
    <location>
        <begin position="932"/>
        <end position="942"/>
    </location>
</feature>
<dbReference type="Pfam" id="PF00780">
    <property type="entry name" value="CNH"/>
    <property type="match status" value="1"/>
</dbReference>
<evidence type="ECO:0000313" key="8">
    <source>
        <dbReference type="Proteomes" id="UP001634394"/>
    </source>
</evidence>
<gene>
    <name evidence="7" type="ORF">ACJMK2_039002</name>
</gene>
<feature type="domain" description="CNH" evidence="6">
    <location>
        <begin position="530"/>
        <end position="826"/>
    </location>
</feature>
<dbReference type="InterPro" id="IPR001180">
    <property type="entry name" value="CNH_dom"/>
</dbReference>
<keyword evidence="1" id="KW-0343">GTPase activation</keyword>
<dbReference type="InterPro" id="IPR000331">
    <property type="entry name" value="Rap/Ran_GAP_dom"/>
</dbReference>
<dbReference type="EMBL" id="JBJQND010000007">
    <property type="protein sequence ID" value="KAL3870977.1"/>
    <property type="molecule type" value="Genomic_DNA"/>
</dbReference>
<keyword evidence="8" id="KW-1185">Reference proteome</keyword>
<evidence type="ECO:0000313" key="7">
    <source>
        <dbReference type="EMBL" id="KAL3870977.1"/>
    </source>
</evidence>
<dbReference type="SUPFAM" id="SSF111347">
    <property type="entry name" value="Rap/Ran-GAP"/>
    <property type="match status" value="1"/>
</dbReference>
<evidence type="ECO:0000256" key="1">
    <source>
        <dbReference type="ARBA" id="ARBA00022468"/>
    </source>
</evidence>
<dbReference type="PROSITE" id="PS50085">
    <property type="entry name" value="RAPGAP"/>
    <property type="match status" value="1"/>
</dbReference>
<feature type="compositionally biased region" description="Polar residues" evidence="4">
    <location>
        <begin position="943"/>
        <end position="972"/>
    </location>
</feature>
<evidence type="ECO:0000256" key="4">
    <source>
        <dbReference type="SAM" id="MobiDB-lite"/>
    </source>
</evidence>
<dbReference type="PROSITE" id="PS50219">
    <property type="entry name" value="CNH"/>
    <property type="match status" value="1"/>
</dbReference>
<organism evidence="7 8">
    <name type="scientific">Sinanodonta woodiana</name>
    <name type="common">Chinese pond mussel</name>
    <name type="synonym">Anodonta woodiana</name>
    <dbReference type="NCBI Taxonomy" id="1069815"/>
    <lineage>
        <taxon>Eukaryota</taxon>
        <taxon>Metazoa</taxon>
        <taxon>Spiralia</taxon>
        <taxon>Lophotrochozoa</taxon>
        <taxon>Mollusca</taxon>
        <taxon>Bivalvia</taxon>
        <taxon>Autobranchia</taxon>
        <taxon>Heteroconchia</taxon>
        <taxon>Palaeoheterodonta</taxon>
        <taxon>Unionida</taxon>
        <taxon>Unionoidea</taxon>
        <taxon>Unionidae</taxon>
        <taxon>Unioninae</taxon>
        <taxon>Sinanodonta</taxon>
    </lineage>
</organism>
<evidence type="ECO:0000259" key="5">
    <source>
        <dbReference type="PROSITE" id="PS50085"/>
    </source>
</evidence>